<reference evidence="3" key="1">
    <citation type="submission" date="2025-08" db="UniProtKB">
        <authorList>
            <consortium name="RefSeq"/>
        </authorList>
    </citation>
    <scope>IDENTIFICATION</scope>
    <source>
        <strain evidence="3">Nigerian</strain>
        <tissue evidence="3">Liver and blood</tissue>
    </source>
</reference>
<evidence type="ECO:0000313" key="3">
    <source>
        <dbReference type="RefSeq" id="XP_031758471.1"/>
    </source>
</evidence>
<feature type="compositionally biased region" description="Basic and acidic residues" evidence="1">
    <location>
        <begin position="1"/>
        <end position="14"/>
    </location>
</feature>
<feature type="compositionally biased region" description="Polar residues" evidence="1">
    <location>
        <begin position="15"/>
        <end position="28"/>
    </location>
</feature>
<evidence type="ECO:0000313" key="2">
    <source>
        <dbReference type="Proteomes" id="UP000008143"/>
    </source>
</evidence>
<proteinExistence type="predicted"/>
<dbReference type="AlphaFoldDB" id="A0A8J1JPD5"/>
<dbReference type="GeneID" id="116410937"/>
<sequence>MEDTDEHKSDKATEHTNTALEDIPNSNEKSLKKLSTAESDIPTMDELMQPIRGKTPSELDYDVNSLWCIIFHQDPKVCRH</sequence>
<dbReference type="RefSeq" id="XP_031758471.1">
    <property type="nucleotide sequence ID" value="XM_031902611.1"/>
</dbReference>
<dbReference type="Proteomes" id="UP000008143">
    <property type="component" value="Chromosome 5"/>
</dbReference>
<feature type="region of interest" description="Disordered" evidence="1">
    <location>
        <begin position="1"/>
        <end position="46"/>
    </location>
</feature>
<protein>
    <submittedName>
        <fullName evidence="3">Centrosomal protein of 162 kDa-like</fullName>
    </submittedName>
</protein>
<accession>A0A8J1JPD5</accession>
<dbReference type="Xenbase" id="XB-GENE-29096615">
    <property type="gene designation" value="LOC116410937"/>
</dbReference>
<evidence type="ECO:0000256" key="1">
    <source>
        <dbReference type="SAM" id="MobiDB-lite"/>
    </source>
</evidence>
<organism evidence="2 3">
    <name type="scientific">Xenopus tropicalis</name>
    <name type="common">Western clawed frog</name>
    <name type="synonym">Silurana tropicalis</name>
    <dbReference type="NCBI Taxonomy" id="8364"/>
    <lineage>
        <taxon>Eukaryota</taxon>
        <taxon>Metazoa</taxon>
        <taxon>Chordata</taxon>
        <taxon>Craniata</taxon>
        <taxon>Vertebrata</taxon>
        <taxon>Euteleostomi</taxon>
        <taxon>Amphibia</taxon>
        <taxon>Batrachia</taxon>
        <taxon>Anura</taxon>
        <taxon>Pipoidea</taxon>
        <taxon>Pipidae</taxon>
        <taxon>Xenopodinae</taxon>
        <taxon>Xenopus</taxon>
        <taxon>Silurana</taxon>
    </lineage>
</organism>
<dbReference type="AGR" id="Xenbase:XB-GENE-29096615"/>
<dbReference type="KEGG" id="xtr:116410937"/>
<keyword evidence="2" id="KW-1185">Reference proteome</keyword>
<gene>
    <name evidence="3 4" type="primary">LOC116410937</name>
</gene>
<evidence type="ECO:0000313" key="4">
    <source>
        <dbReference type="Xenbase" id="XB-GENE-29096615"/>
    </source>
</evidence>
<name>A0A8J1JPD5_XENTR</name>